<name>A0A5Q0QH09_9SPHI</name>
<dbReference type="KEGG" id="sphe:GFH32_12030"/>
<dbReference type="Proteomes" id="UP000326921">
    <property type="component" value="Chromosome"/>
</dbReference>
<protein>
    <submittedName>
        <fullName evidence="1">Uncharacterized protein</fullName>
    </submittedName>
</protein>
<dbReference type="EMBL" id="CP045652">
    <property type="protein sequence ID" value="QGA27002.1"/>
    <property type="molecule type" value="Genomic_DNA"/>
</dbReference>
<keyword evidence="2" id="KW-1185">Reference proteome</keyword>
<gene>
    <name evidence="1" type="ORF">GFH32_12030</name>
</gene>
<reference evidence="1 2" key="1">
    <citation type="submission" date="2019-10" db="EMBL/GenBank/DDBJ databases">
        <authorList>
            <person name="Dong K."/>
        </authorList>
    </citation>
    <scope>NUCLEOTIDE SEQUENCE [LARGE SCALE GENOMIC DNA]</scope>
    <source>
        <strain evidence="2">dk4302</strain>
    </source>
</reference>
<dbReference type="RefSeq" id="WP_153511844.1">
    <property type="nucleotide sequence ID" value="NZ_CP045652.1"/>
</dbReference>
<evidence type="ECO:0000313" key="1">
    <source>
        <dbReference type="EMBL" id="QGA27002.1"/>
    </source>
</evidence>
<evidence type="ECO:0000313" key="2">
    <source>
        <dbReference type="Proteomes" id="UP000326921"/>
    </source>
</evidence>
<proteinExistence type="predicted"/>
<accession>A0A5Q0QH09</accession>
<organism evidence="1 2">
    <name type="scientific">Sphingobacterium zhuxiongii</name>
    <dbReference type="NCBI Taxonomy" id="2662364"/>
    <lineage>
        <taxon>Bacteria</taxon>
        <taxon>Pseudomonadati</taxon>
        <taxon>Bacteroidota</taxon>
        <taxon>Sphingobacteriia</taxon>
        <taxon>Sphingobacteriales</taxon>
        <taxon>Sphingobacteriaceae</taxon>
        <taxon>Sphingobacterium</taxon>
    </lineage>
</organism>
<sequence length="648" mass="70483">MAYIYTLTINETSRMFYFFISLLLSSSLLSSCAKDKAVVSGEPGKLVISVAGIMAQDDPNSSTFASGAASARGIALNAIDNKNVESVEVSDFTLDIVSSVKDLSEETSIITPSVIKSRTVSSSNGLRAAVTQMQTGTKYRIILVNTSNNKIESSEIATAGTLLEIDVYKGQDYKWFAYSYNTEDVIPAPDLANPTIVSKTNLPLLYASGIVNASTVGTTPISINFKHQLAQLQVEVDTRGLFGGIESLAAEFSGDCIMTGNFNILTGEFDQQMTVENVGNLKFEKLDSTSNRIQIAKCYTSAINLTSYKVQFTDLSIRLINDDVEVLTTKFPSAGLVEFGAFAGSSKGKILKGMLEMWKVFPLKTVLHVEGNSHFSYAASNPLRASGGFLQNPSNFGPKSNYLRIEGFQSETILAATNALKNRLANPANYPDIIIAGMFTGFATDDYNALAEYIRRGGVVFLMIENTNVYVDNFMKSIFGNTVSTANYDSGGAIYTMTNEDADVLNWRFGDVRGKTWGQDFSATLYVKDIPPGQVIEYSNTSRNYAPQTGMSMFRHKTKHLFFVGDTGFLSSELRNGQYPGYLLEPFATTTDGSDFPVPHTAYGNAAAFGSMDYPKAAATYQAYNSVIFGNIFALLVATSHYNGIDKS</sequence>
<dbReference type="AlphaFoldDB" id="A0A5Q0QH09"/>